<sequence length="95" mass="10761">MKAFIVFSVVLALASAGAVDSSNKEKRGLWELGSAQHDSYESYGYDHQQSHGYYGNDYVQKEVKQVITKKVPVPYPVEVPVTVHIKEHHKKPFWG</sequence>
<dbReference type="Proteomes" id="UP000075840">
    <property type="component" value="Unassembled WGS sequence"/>
</dbReference>
<dbReference type="EnsemblMetazoa" id="AARA017065-RA">
    <property type="protein sequence ID" value="AARA017065-PA"/>
    <property type="gene ID" value="AARA017065"/>
</dbReference>
<dbReference type="VEuPathDB" id="VectorBase:AARA017065"/>
<evidence type="ECO:0000313" key="2">
    <source>
        <dbReference type="Proteomes" id="UP000075840"/>
    </source>
</evidence>
<protein>
    <submittedName>
        <fullName evidence="1">Uncharacterized protein</fullName>
    </submittedName>
</protein>
<keyword evidence="2" id="KW-1185">Reference proteome</keyword>
<reference evidence="1" key="1">
    <citation type="submission" date="2022-08" db="UniProtKB">
        <authorList>
            <consortium name="EnsemblMetazoa"/>
        </authorList>
    </citation>
    <scope>IDENTIFICATION</scope>
    <source>
        <strain evidence="1">Dongola</strain>
    </source>
</reference>
<accession>A0A2C9GQW7</accession>
<dbReference type="EMBL" id="APCN01003302">
    <property type="status" value="NOT_ANNOTATED_CDS"/>
    <property type="molecule type" value="Genomic_DNA"/>
</dbReference>
<evidence type="ECO:0000313" key="1">
    <source>
        <dbReference type="EnsemblMetazoa" id="AARA017065-PA"/>
    </source>
</evidence>
<name>A0A2C9GQW7_ANOAR</name>
<dbReference type="EMBL" id="APCN01003301">
    <property type="status" value="NOT_ANNOTATED_CDS"/>
    <property type="molecule type" value="Genomic_DNA"/>
</dbReference>
<organism evidence="1 2">
    <name type="scientific">Anopheles arabiensis</name>
    <name type="common">Mosquito</name>
    <dbReference type="NCBI Taxonomy" id="7173"/>
    <lineage>
        <taxon>Eukaryota</taxon>
        <taxon>Metazoa</taxon>
        <taxon>Ecdysozoa</taxon>
        <taxon>Arthropoda</taxon>
        <taxon>Hexapoda</taxon>
        <taxon>Insecta</taxon>
        <taxon>Pterygota</taxon>
        <taxon>Neoptera</taxon>
        <taxon>Endopterygota</taxon>
        <taxon>Diptera</taxon>
        <taxon>Nematocera</taxon>
        <taxon>Culicoidea</taxon>
        <taxon>Culicidae</taxon>
        <taxon>Anophelinae</taxon>
        <taxon>Anopheles</taxon>
    </lineage>
</organism>
<dbReference type="VEuPathDB" id="VectorBase:AARA21_013715"/>
<proteinExistence type="predicted"/>
<dbReference type="AlphaFoldDB" id="A0A2C9GQW7"/>